<keyword evidence="2" id="KW-1185">Reference proteome</keyword>
<proteinExistence type="predicted"/>
<reference evidence="1 2" key="1">
    <citation type="submission" date="2019-04" db="EMBL/GenBank/DDBJ databases">
        <title>An improved genome assembly and genetic linkage map for asparagus bean, Vigna unguiculata ssp. sesquipedialis.</title>
        <authorList>
            <person name="Xia Q."/>
            <person name="Zhang R."/>
            <person name="Dong Y."/>
        </authorList>
    </citation>
    <scope>NUCLEOTIDE SEQUENCE [LARGE SCALE GENOMIC DNA]</scope>
    <source>
        <tissue evidence="1">Leaf</tissue>
    </source>
</reference>
<protein>
    <submittedName>
        <fullName evidence="1">Uncharacterized protein</fullName>
    </submittedName>
</protein>
<gene>
    <name evidence="1" type="ORF">DEO72_LG10g1830</name>
</gene>
<organism evidence="1 2">
    <name type="scientific">Vigna unguiculata</name>
    <name type="common">Cowpea</name>
    <dbReference type="NCBI Taxonomy" id="3917"/>
    <lineage>
        <taxon>Eukaryota</taxon>
        <taxon>Viridiplantae</taxon>
        <taxon>Streptophyta</taxon>
        <taxon>Embryophyta</taxon>
        <taxon>Tracheophyta</taxon>
        <taxon>Spermatophyta</taxon>
        <taxon>Magnoliopsida</taxon>
        <taxon>eudicotyledons</taxon>
        <taxon>Gunneridae</taxon>
        <taxon>Pentapetalae</taxon>
        <taxon>rosids</taxon>
        <taxon>fabids</taxon>
        <taxon>Fabales</taxon>
        <taxon>Fabaceae</taxon>
        <taxon>Papilionoideae</taxon>
        <taxon>50 kb inversion clade</taxon>
        <taxon>NPAAA clade</taxon>
        <taxon>indigoferoid/millettioid clade</taxon>
        <taxon>Phaseoleae</taxon>
        <taxon>Vigna</taxon>
    </lineage>
</organism>
<evidence type="ECO:0000313" key="1">
    <source>
        <dbReference type="EMBL" id="QCE10600.1"/>
    </source>
</evidence>
<sequence>MSFSGKYSFKNLFQNSICLLYPGDGFGDFEDGFMLEWGNKLTLGTNYFTDPMGNVMNLEFEEDLIRKGIFRIPPFFEEFYDLRDLHYVCTVFCGDRYFRLRIFDLQWTEIEYRGIADSYIAEEDLVWSRFLSSFRILLSPKEATITLDAYFHLFWERKIVFDQEMEFVDPNSKTFKFKFHVTPNGTTILRGPIRKMFKYLEGIEIAYTANAASCSGTAENLEDVPEDDSDNCITVFEHFPNRTTKNRGSCLLYTSRLQYLNIFRIGPRRIVVPVSYTHRGVYKRQLICK</sequence>
<dbReference type="AlphaFoldDB" id="A0A4D6N9Q5"/>
<name>A0A4D6N9Q5_VIGUN</name>
<evidence type="ECO:0000313" key="2">
    <source>
        <dbReference type="Proteomes" id="UP000501690"/>
    </source>
</evidence>
<dbReference type="Proteomes" id="UP000501690">
    <property type="component" value="Linkage Group LG10"/>
</dbReference>
<accession>A0A4D6N9Q5</accession>
<dbReference type="EMBL" id="CP039354">
    <property type="protein sequence ID" value="QCE10600.1"/>
    <property type="molecule type" value="Genomic_DNA"/>
</dbReference>